<keyword evidence="2 11" id="KW-0813">Transport</keyword>
<keyword evidence="8 12" id="KW-0798">TonB box</keyword>
<evidence type="ECO:0000256" key="13">
    <source>
        <dbReference type="SAM" id="SignalP"/>
    </source>
</evidence>
<evidence type="ECO:0000256" key="5">
    <source>
        <dbReference type="ARBA" id="ARBA00022692"/>
    </source>
</evidence>
<keyword evidence="10 11" id="KW-0998">Cell outer membrane</keyword>
<organism evidence="16 17">
    <name type="scientific">Pseudaquabacterium rugosum</name>
    <dbReference type="NCBI Taxonomy" id="2984194"/>
    <lineage>
        <taxon>Bacteria</taxon>
        <taxon>Pseudomonadati</taxon>
        <taxon>Pseudomonadota</taxon>
        <taxon>Betaproteobacteria</taxon>
        <taxon>Burkholderiales</taxon>
        <taxon>Sphaerotilaceae</taxon>
        <taxon>Pseudaquabacterium</taxon>
    </lineage>
</organism>
<feature type="domain" description="TonB-dependent receptor plug" evidence="15">
    <location>
        <begin position="66"/>
        <end position="171"/>
    </location>
</feature>
<keyword evidence="7" id="KW-0406">Ion transport</keyword>
<evidence type="ECO:0000256" key="4">
    <source>
        <dbReference type="ARBA" id="ARBA00022496"/>
    </source>
</evidence>
<dbReference type="Pfam" id="PF00593">
    <property type="entry name" value="TonB_dep_Rec_b-barrel"/>
    <property type="match status" value="1"/>
</dbReference>
<dbReference type="PANTHER" id="PTHR32552:SF81">
    <property type="entry name" value="TONB-DEPENDENT OUTER MEMBRANE RECEPTOR"/>
    <property type="match status" value="1"/>
</dbReference>
<keyword evidence="4" id="KW-0410">Iron transport</keyword>
<accession>A0ABU9BFL9</accession>
<dbReference type="PROSITE" id="PS52016">
    <property type="entry name" value="TONB_DEPENDENT_REC_3"/>
    <property type="match status" value="1"/>
</dbReference>
<dbReference type="InterPro" id="IPR012910">
    <property type="entry name" value="Plug_dom"/>
</dbReference>
<feature type="signal peptide" evidence="13">
    <location>
        <begin position="1"/>
        <end position="31"/>
    </location>
</feature>
<keyword evidence="5 11" id="KW-0812">Transmembrane</keyword>
<dbReference type="Proteomes" id="UP001368500">
    <property type="component" value="Unassembled WGS sequence"/>
</dbReference>
<dbReference type="PROSITE" id="PS51257">
    <property type="entry name" value="PROKAR_LIPOPROTEIN"/>
    <property type="match status" value="1"/>
</dbReference>
<comment type="similarity">
    <text evidence="11 12">Belongs to the TonB-dependent receptor family.</text>
</comment>
<feature type="chain" id="PRO_5046985366" evidence="13">
    <location>
        <begin position="32"/>
        <end position="703"/>
    </location>
</feature>
<reference evidence="16 17" key="1">
    <citation type="submission" date="2024-04" db="EMBL/GenBank/DDBJ databases">
        <title>Novel species of the genus Ideonella isolated from streams.</title>
        <authorList>
            <person name="Lu H."/>
        </authorList>
    </citation>
    <scope>NUCLEOTIDE SEQUENCE [LARGE SCALE GENOMIC DNA]</scope>
    <source>
        <strain evidence="16 17">BYS139W</strain>
    </source>
</reference>
<evidence type="ECO:0000256" key="11">
    <source>
        <dbReference type="PROSITE-ProRule" id="PRU01360"/>
    </source>
</evidence>
<comment type="subcellular location">
    <subcellularLocation>
        <location evidence="1 11">Cell outer membrane</location>
        <topology evidence="1 11">Multi-pass membrane protein</topology>
    </subcellularLocation>
</comment>
<evidence type="ECO:0000313" key="17">
    <source>
        <dbReference type="Proteomes" id="UP001368500"/>
    </source>
</evidence>
<gene>
    <name evidence="16" type="ORF">AACH11_21535</name>
</gene>
<dbReference type="Pfam" id="PF07715">
    <property type="entry name" value="Plug"/>
    <property type="match status" value="1"/>
</dbReference>
<keyword evidence="3 11" id="KW-1134">Transmembrane beta strand</keyword>
<sequence>MFRTDRPRTAFHPLSLAVACALLAPALPALAQNQDAADPPQESASAPRRQLQAVTVTAERRAANIQKTGIAMQAVGGTEIAQQGLSSGSEILKNVSNVEVQGAARGNVIAVRGIGSDLPPGMGESAVSTNYDGIYNFRAEMNTLGFFDLERVEVLRGPQGTLYGRNAAAGALNYVTRDPVLGRQQGNASLELGSQNLMRTEAGFNLPLSDTLALRLSGASISRDGYLSDGFNDAQASGARAKLLYRPDDTLRLVLGAERIHLGGKGPGFIPQANWDSSSTRLQAVVHPTTPGLEKVGYQDYEGTKLWAQLDLNLGFANLTVLPGWQDASGVVYRKYDGSRPAGSEEQYNADPAVARQKSLEVRLASPAASPIQWVAGAYGYDMLNAQTCLLGTTACASSNNTHDTTTSKALFGQISVPVAEGTRLITGLRLTRDHKTAIDGSVGDWDSTDGKIGLEHDLGAKAMTYLTWSTAYRPGGFNTLPGNSGTFDAEKLRSLELGLKSRWLDDTVQLNAAVFRYDYRNYQAVDFAMLDTGTLHAQFLNVPKQTVQGMEAEAQALLPGQAGKVRASFTWLDATLGNLTQTNPDGSTYSLAGNPLPHAPKLSVKAGYELPIEVATGGTVTLRADARHSQKQYVSITENAYTLQPSYTQADLSANYRSADDKWGLNVYVKNVTDYVPKVANFAGYTMVGAPRTAGVVFNTKF</sequence>
<dbReference type="SUPFAM" id="SSF56935">
    <property type="entry name" value="Porins"/>
    <property type="match status" value="1"/>
</dbReference>
<dbReference type="InterPro" id="IPR039426">
    <property type="entry name" value="TonB-dep_rcpt-like"/>
</dbReference>
<proteinExistence type="inferred from homology"/>
<comment type="caution">
    <text evidence="16">The sequence shown here is derived from an EMBL/GenBank/DDBJ whole genome shotgun (WGS) entry which is preliminary data.</text>
</comment>
<name>A0ABU9BFL9_9BURK</name>
<evidence type="ECO:0000256" key="6">
    <source>
        <dbReference type="ARBA" id="ARBA00023004"/>
    </source>
</evidence>
<dbReference type="RefSeq" id="WP_341376335.1">
    <property type="nucleotide sequence ID" value="NZ_JBBUTF010000026.1"/>
</dbReference>
<dbReference type="InterPro" id="IPR036942">
    <property type="entry name" value="Beta-barrel_TonB_sf"/>
</dbReference>
<dbReference type="PANTHER" id="PTHR32552">
    <property type="entry name" value="FERRICHROME IRON RECEPTOR-RELATED"/>
    <property type="match status" value="1"/>
</dbReference>
<evidence type="ECO:0000256" key="9">
    <source>
        <dbReference type="ARBA" id="ARBA00023136"/>
    </source>
</evidence>
<evidence type="ECO:0000256" key="1">
    <source>
        <dbReference type="ARBA" id="ARBA00004571"/>
    </source>
</evidence>
<evidence type="ECO:0000256" key="7">
    <source>
        <dbReference type="ARBA" id="ARBA00023065"/>
    </source>
</evidence>
<keyword evidence="6" id="KW-0408">Iron</keyword>
<evidence type="ECO:0000256" key="10">
    <source>
        <dbReference type="ARBA" id="ARBA00023237"/>
    </source>
</evidence>
<evidence type="ECO:0000256" key="3">
    <source>
        <dbReference type="ARBA" id="ARBA00022452"/>
    </source>
</evidence>
<dbReference type="InterPro" id="IPR000531">
    <property type="entry name" value="Beta-barrel_TonB"/>
</dbReference>
<keyword evidence="16" id="KW-0675">Receptor</keyword>
<evidence type="ECO:0000313" key="16">
    <source>
        <dbReference type="EMBL" id="MEK8028549.1"/>
    </source>
</evidence>
<evidence type="ECO:0000259" key="14">
    <source>
        <dbReference type="Pfam" id="PF00593"/>
    </source>
</evidence>
<dbReference type="EMBL" id="JBBUTF010000026">
    <property type="protein sequence ID" value="MEK8028549.1"/>
    <property type="molecule type" value="Genomic_DNA"/>
</dbReference>
<evidence type="ECO:0000256" key="2">
    <source>
        <dbReference type="ARBA" id="ARBA00022448"/>
    </source>
</evidence>
<evidence type="ECO:0000259" key="15">
    <source>
        <dbReference type="Pfam" id="PF07715"/>
    </source>
</evidence>
<keyword evidence="13" id="KW-0732">Signal</keyword>
<evidence type="ECO:0000256" key="8">
    <source>
        <dbReference type="ARBA" id="ARBA00023077"/>
    </source>
</evidence>
<feature type="domain" description="TonB-dependent receptor-like beta-barrel" evidence="14">
    <location>
        <begin position="293"/>
        <end position="673"/>
    </location>
</feature>
<evidence type="ECO:0000256" key="12">
    <source>
        <dbReference type="RuleBase" id="RU003357"/>
    </source>
</evidence>
<keyword evidence="17" id="KW-1185">Reference proteome</keyword>
<protein>
    <submittedName>
        <fullName evidence="16">TonB-dependent receptor</fullName>
    </submittedName>
</protein>
<keyword evidence="9 11" id="KW-0472">Membrane</keyword>
<dbReference type="Gene3D" id="2.40.170.20">
    <property type="entry name" value="TonB-dependent receptor, beta-barrel domain"/>
    <property type="match status" value="1"/>
</dbReference>